<name>A0AB34JPK7_PRYPA</name>
<dbReference type="EMBL" id="JBGBPQ010000006">
    <property type="protein sequence ID" value="KAL1523003.1"/>
    <property type="molecule type" value="Genomic_DNA"/>
</dbReference>
<gene>
    <name evidence="1" type="ORF">AB1Y20_017966</name>
</gene>
<dbReference type="Proteomes" id="UP001515480">
    <property type="component" value="Unassembled WGS sequence"/>
</dbReference>
<proteinExistence type="predicted"/>
<dbReference type="AlphaFoldDB" id="A0AB34JPK7"/>
<evidence type="ECO:0000313" key="1">
    <source>
        <dbReference type="EMBL" id="KAL1523003.1"/>
    </source>
</evidence>
<keyword evidence="2" id="KW-1185">Reference proteome</keyword>
<sequence>MSVVPLPSPQPKVIRTAKGHLAWFRFADLNQHGSHLRPTAQCESKVVDALDDLSWLNQFGSMHAVNYDPSNEILSDEHPVHVEVEL</sequence>
<comment type="caution">
    <text evidence="1">The sequence shown here is derived from an EMBL/GenBank/DDBJ whole genome shotgun (WGS) entry which is preliminary data.</text>
</comment>
<accession>A0AB34JPK7</accession>
<organism evidence="1 2">
    <name type="scientific">Prymnesium parvum</name>
    <name type="common">Toxic golden alga</name>
    <dbReference type="NCBI Taxonomy" id="97485"/>
    <lineage>
        <taxon>Eukaryota</taxon>
        <taxon>Haptista</taxon>
        <taxon>Haptophyta</taxon>
        <taxon>Prymnesiophyceae</taxon>
        <taxon>Prymnesiales</taxon>
        <taxon>Prymnesiaceae</taxon>
        <taxon>Prymnesium</taxon>
    </lineage>
</organism>
<protein>
    <submittedName>
        <fullName evidence="1">Uncharacterized protein</fullName>
    </submittedName>
</protein>
<reference evidence="1 2" key="1">
    <citation type="journal article" date="2024" name="Science">
        <title>Giant polyketide synthase enzymes in the biosynthesis of giant marine polyether toxins.</title>
        <authorList>
            <person name="Fallon T.R."/>
            <person name="Shende V.V."/>
            <person name="Wierzbicki I.H."/>
            <person name="Pendleton A.L."/>
            <person name="Watervoot N.F."/>
            <person name="Auber R.P."/>
            <person name="Gonzalez D.J."/>
            <person name="Wisecaver J.H."/>
            <person name="Moore B.S."/>
        </authorList>
    </citation>
    <scope>NUCLEOTIDE SEQUENCE [LARGE SCALE GENOMIC DNA]</scope>
    <source>
        <strain evidence="1 2">12B1</strain>
    </source>
</reference>
<evidence type="ECO:0000313" key="2">
    <source>
        <dbReference type="Proteomes" id="UP001515480"/>
    </source>
</evidence>